<protein>
    <submittedName>
        <fullName evidence="1">GxxExxY protein</fullName>
    </submittedName>
</protein>
<dbReference type="NCBIfam" id="TIGR04256">
    <property type="entry name" value="GxxExxY"/>
    <property type="match status" value="1"/>
</dbReference>
<dbReference type="RefSeq" id="WP_078790304.1">
    <property type="nucleotide sequence ID" value="NZ_FUWR01000010.1"/>
</dbReference>
<gene>
    <name evidence="1" type="ORF">SAMN02745119_02022</name>
</gene>
<accession>A0A1T4PL48</accession>
<dbReference type="Proteomes" id="UP000190102">
    <property type="component" value="Unassembled WGS sequence"/>
</dbReference>
<organism evidence="1 2">
    <name type="scientific">Trichlorobacter thiogenes</name>
    <dbReference type="NCBI Taxonomy" id="115783"/>
    <lineage>
        <taxon>Bacteria</taxon>
        <taxon>Pseudomonadati</taxon>
        <taxon>Thermodesulfobacteriota</taxon>
        <taxon>Desulfuromonadia</taxon>
        <taxon>Geobacterales</taxon>
        <taxon>Geobacteraceae</taxon>
        <taxon>Trichlorobacter</taxon>
    </lineage>
</organism>
<dbReference type="Pfam" id="PF13366">
    <property type="entry name" value="PDDEXK_3"/>
    <property type="match status" value="1"/>
</dbReference>
<name>A0A1T4PL48_9BACT</name>
<keyword evidence="2" id="KW-1185">Reference proteome</keyword>
<sequence>MKLQELTDKILAACFEVSNELGAGFVESVYEKALLIALKAKGLEAQKQFQLSVTFRNEPVGSFYADIIVNQTVILELKAVKNLLPEHQAQLLNYLKASGLPVGLLINFGMPRLEYRRFDNKFNRNSEDKRDLFLT</sequence>
<dbReference type="EMBL" id="FUWR01000010">
    <property type="protein sequence ID" value="SJZ92314.1"/>
    <property type="molecule type" value="Genomic_DNA"/>
</dbReference>
<proteinExistence type="predicted"/>
<evidence type="ECO:0000313" key="1">
    <source>
        <dbReference type="EMBL" id="SJZ92314.1"/>
    </source>
</evidence>
<dbReference type="AlphaFoldDB" id="A0A1T4PL48"/>
<dbReference type="OrthoDB" id="9798792at2"/>
<evidence type="ECO:0000313" key="2">
    <source>
        <dbReference type="Proteomes" id="UP000190102"/>
    </source>
</evidence>
<reference evidence="2" key="1">
    <citation type="submission" date="2017-02" db="EMBL/GenBank/DDBJ databases">
        <authorList>
            <person name="Varghese N."/>
            <person name="Submissions S."/>
        </authorList>
    </citation>
    <scope>NUCLEOTIDE SEQUENCE [LARGE SCALE GENOMIC DNA]</scope>
    <source>
        <strain evidence="2">ATCC BAA-34</strain>
    </source>
</reference>
<dbReference type="InterPro" id="IPR026350">
    <property type="entry name" value="GxxExxY"/>
</dbReference>
<dbReference type="STRING" id="115783.SAMN02745119_02022"/>